<dbReference type="Gene3D" id="1.20.1600.10">
    <property type="entry name" value="Outer membrane efflux proteins (OEP)"/>
    <property type="match status" value="1"/>
</dbReference>
<evidence type="ECO:0000256" key="3">
    <source>
        <dbReference type="ARBA" id="ARBA00022448"/>
    </source>
</evidence>
<proteinExistence type="inferred from homology"/>
<keyword evidence="3" id="KW-0813">Transport</keyword>
<evidence type="ECO:0000256" key="6">
    <source>
        <dbReference type="ARBA" id="ARBA00023136"/>
    </source>
</evidence>
<dbReference type="EMBL" id="ACYU01000029">
    <property type="protein sequence ID" value="EEW07959.1"/>
    <property type="molecule type" value="Genomic_DNA"/>
</dbReference>
<sequence>MNKHWLSVWVLNAIFLPNTVFGMTIEQAWQQAKQQSPDAQIAELSVQMSVQDQRLAKSELLPSLSGSAGVSWSESQNSSNSYGASLEQTLWDSRKWSALDRADADWVLAQLERNQTYNQLAHQLLTAYFDLAEAQGNLALAQQKRADGAQLLGIAEQRYLAGKIKSVELEELRVNQLDEESTILNAKAELESKRSTLAMLLNASAPQVNEVATNRQTPTWAFDNQLEQWLTAAKDHSPELLIAIQKVAINQIAKQQSQSGYYPTLRASAGYQDGDRQTGEFNGGLTLSIPIDLNGATRTDTEKAHLNWLMAQQQQRKVEIELDQTLRQQIQQVDIEWQQIAMANQQVTHREQVLRSKQKLFDAGLSEASDLIDAHNSLFRAKHSLASRWYAYWRQRIMLLKLTGQLNDTAIAQLSGAFQQ</sequence>
<evidence type="ECO:0000256" key="1">
    <source>
        <dbReference type="ARBA" id="ARBA00004442"/>
    </source>
</evidence>
<dbReference type="PANTHER" id="PTHR30026:SF20">
    <property type="entry name" value="OUTER MEMBRANE PROTEIN TOLC"/>
    <property type="match status" value="1"/>
</dbReference>
<evidence type="ECO:0000256" key="2">
    <source>
        <dbReference type="ARBA" id="ARBA00007613"/>
    </source>
</evidence>
<evidence type="ECO:0000256" key="7">
    <source>
        <dbReference type="ARBA" id="ARBA00023237"/>
    </source>
</evidence>
<dbReference type="GO" id="GO:0015288">
    <property type="term" value="F:porin activity"/>
    <property type="evidence" value="ECO:0007669"/>
    <property type="project" value="TreeGrafter"/>
</dbReference>
<accession>D2YBE3</accession>
<keyword evidence="4" id="KW-1134">Transmembrane beta strand</keyword>
<dbReference type="Proteomes" id="UP000004827">
    <property type="component" value="Unassembled WGS sequence"/>
</dbReference>
<evidence type="ECO:0000313" key="9">
    <source>
        <dbReference type="Proteomes" id="UP000004827"/>
    </source>
</evidence>
<organism evidence="8 9">
    <name type="scientific">Vibrio mimicus VM603</name>
    <dbReference type="NCBI Taxonomy" id="671074"/>
    <lineage>
        <taxon>Bacteria</taxon>
        <taxon>Pseudomonadati</taxon>
        <taxon>Pseudomonadota</taxon>
        <taxon>Gammaproteobacteria</taxon>
        <taxon>Vibrionales</taxon>
        <taxon>Vibrionaceae</taxon>
        <taxon>Vibrio</taxon>
    </lineage>
</organism>
<dbReference type="Pfam" id="PF02321">
    <property type="entry name" value="OEP"/>
    <property type="match status" value="2"/>
</dbReference>
<evidence type="ECO:0000313" key="8">
    <source>
        <dbReference type="EMBL" id="EEW07959.1"/>
    </source>
</evidence>
<name>D2YBE3_VIBMI</name>
<reference evidence="8 9" key="1">
    <citation type="journal article" date="2009" name="BMC Evol. Biol.">
        <title>Genomic taxonomy of Vibrios.</title>
        <authorList>
            <person name="Thompson C.C."/>
            <person name="Vicente A.C."/>
            <person name="Souza R.C."/>
            <person name="Vasconcelos A.T."/>
            <person name="Vesth T."/>
            <person name="Alves N.Jr."/>
            <person name="Ussery D.W."/>
            <person name="Iida T."/>
            <person name="Thompson F.L."/>
        </authorList>
    </citation>
    <scope>NUCLEOTIDE SEQUENCE [LARGE SCALE GENOMIC DNA]</scope>
    <source>
        <strain evidence="8 9">VM603</strain>
    </source>
</reference>
<keyword evidence="7" id="KW-0998">Cell outer membrane</keyword>
<dbReference type="InterPro" id="IPR003423">
    <property type="entry name" value="OMP_efflux"/>
</dbReference>
<evidence type="ECO:0000256" key="5">
    <source>
        <dbReference type="ARBA" id="ARBA00022692"/>
    </source>
</evidence>
<evidence type="ECO:0000256" key="4">
    <source>
        <dbReference type="ARBA" id="ARBA00022452"/>
    </source>
</evidence>
<dbReference type="AlphaFoldDB" id="D2YBE3"/>
<comment type="similarity">
    <text evidence="2">Belongs to the outer membrane factor (OMF) (TC 1.B.17) family.</text>
</comment>
<dbReference type="SUPFAM" id="SSF56954">
    <property type="entry name" value="Outer membrane efflux proteins (OEP)"/>
    <property type="match status" value="1"/>
</dbReference>
<dbReference type="PANTHER" id="PTHR30026">
    <property type="entry name" value="OUTER MEMBRANE PROTEIN TOLC"/>
    <property type="match status" value="1"/>
</dbReference>
<dbReference type="InterPro" id="IPR051906">
    <property type="entry name" value="TolC-like"/>
</dbReference>
<keyword evidence="5" id="KW-0812">Transmembrane</keyword>
<dbReference type="RefSeq" id="WP_001033005.1">
    <property type="nucleotide sequence ID" value="NZ_ACYU01000029.1"/>
</dbReference>
<keyword evidence="6" id="KW-0472">Membrane</keyword>
<comment type="caution">
    <text evidence="8">The sequence shown here is derived from an EMBL/GenBank/DDBJ whole genome shotgun (WGS) entry which is preliminary data.</text>
</comment>
<dbReference type="GO" id="GO:0015562">
    <property type="term" value="F:efflux transmembrane transporter activity"/>
    <property type="evidence" value="ECO:0007669"/>
    <property type="project" value="InterPro"/>
</dbReference>
<dbReference type="GO" id="GO:1990281">
    <property type="term" value="C:efflux pump complex"/>
    <property type="evidence" value="ECO:0007669"/>
    <property type="project" value="TreeGrafter"/>
</dbReference>
<protein>
    <submittedName>
        <fullName evidence="8">Outer membrane protein TolC, putative</fullName>
    </submittedName>
</protein>
<dbReference type="GO" id="GO:0009279">
    <property type="term" value="C:cell outer membrane"/>
    <property type="evidence" value="ECO:0007669"/>
    <property type="project" value="UniProtKB-SubCell"/>
</dbReference>
<gene>
    <name evidence="8" type="ORF">VMB_08400</name>
</gene>
<comment type="subcellular location">
    <subcellularLocation>
        <location evidence="1">Cell outer membrane</location>
    </subcellularLocation>
</comment>